<dbReference type="AlphaFoldDB" id="A0A2H0KD48"/>
<dbReference type="Gene3D" id="3.40.50.10490">
    <property type="entry name" value="Glucose-6-phosphate isomerase like protein, domain 1"/>
    <property type="match status" value="2"/>
</dbReference>
<dbReference type="GO" id="GO:0097367">
    <property type="term" value="F:carbohydrate derivative binding"/>
    <property type="evidence" value="ECO:0007669"/>
    <property type="project" value="InterPro"/>
</dbReference>
<sequence length="625" mass="68543">MCGIIGYVGKREALPVVLEGLSRMEYRGYDSAGVAVLGSDKLVCIKAKGKVNELKEKIARIFPTLSASGLRSVGVRSASIGIGHTRWATHGEPSERNSHPHTDCSGDIFVAHNGIIENFQKLKDQLLKKEHRFVSDTDTEIIAHLIEEYSKKERNLSKAIHLALKQLRGAFGIVVLSRNHPGTLVAARFGSPLILGIGKDENIIASDATAILSITNSVIYLNDGDMVTLTDGSYEISDFKNGNGKQERETTLIEWSNNTAERSGYPHFMLKEIMEQPQALRDTMRGRLVPGEGTVKFGGLEQFEDRIRDLKHIILAGMGTARFTCLVGEYALEELAHISAKVEFGSEFAYRTSALAETDALIAVSQSGETADTLNAVREAKRRGALTFGIVNVIGSSIAREVDAGIYNHVGPEIAVASTKASTSQVLLHLMLALYLGRLRGLSKTEGQAIIRAIQKLPAHIEKILESAPKIKALAKKYKKHEHFFCLGRKYNVASAFEGALKLKECSYIHVEGINTAELKHGPISLIDKNFPSIVIAPKDSVYEKNKSSIQEIKARKGPVIAITTEGNKELEKIADTVLYIPKTLEMLSPILAFVPMQLFAYYLAVERGNDVDKPRNLAKSVTVE</sequence>
<evidence type="ECO:0000256" key="10">
    <source>
        <dbReference type="HAMAP-Rule" id="MF_00164"/>
    </source>
</evidence>
<dbReference type="InterPro" id="IPR017932">
    <property type="entry name" value="GATase_2_dom"/>
</dbReference>
<dbReference type="PANTHER" id="PTHR10937:SF0">
    <property type="entry name" value="GLUTAMINE--FRUCTOSE-6-PHOSPHATE TRANSAMINASE (ISOMERIZING)"/>
    <property type="match status" value="1"/>
</dbReference>
<evidence type="ECO:0000259" key="12">
    <source>
        <dbReference type="PROSITE" id="PS51464"/>
    </source>
</evidence>
<dbReference type="HAMAP" id="MF_00164">
    <property type="entry name" value="GlmS"/>
    <property type="match status" value="1"/>
</dbReference>
<evidence type="ECO:0000256" key="3">
    <source>
        <dbReference type="ARBA" id="ARBA00012916"/>
    </source>
</evidence>
<feature type="initiator methionine" description="Removed" evidence="10">
    <location>
        <position position="1"/>
    </location>
</feature>
<comment type="subunit">
    <text evidence="10">Homodimer.</text>
</comment>
<dbReference type="GO" id="GO:0006047">
    <property type="term" value="P:UDP-N-acetylglucosamine metabolic process"/>
    <property type="evidence" value="ECO:0007669"/>
    <property type="project" value="TreeGrafter"/>
</dbReference>
<name>A0A2H0KD48_9BACT</name>
<comment type="subcellular location">
    <subcellularLocation>
        <location evidence="2 10">Cytoplasm</location>
    </subcellularLocation>
</comment>
<evidence type="ECO:0000256" key="1">
    <source>
        <dbReference type="ARBA" id="ARBA00001031"/>
    </source>
</evidence>
<gene>
    <name evidence="10 13" type="primary">glmS</name>
    <name evidence="13" type="ORF">COV91_00215</name>
</gene>
<dbReference type="GO" id="GO:0004360">
    <property type="term" value="F:glutamine-fructose-6-phosphate transaminase (isomerizing) activity"/>
    <property type="evidence" value="ECO:0007669"/>
    <property type="project" value="UniProtKB-UniRule"/>
</dbReference>
<dbReference type="Pfam" id="PF01380">
    <property type="entry name" value="SIS"/>
    <property type="match status" value="2"/>
</dbReference>
<dbReference type="NCBIfam" id="NF001484">
    <property type="entry name" value="PRK00331.1"/>
    <property type="match status" value="1"/>
</dbReference>
<dbReference type="GO" id="GO:0006002">
    <property type="term" value="P:fructose 6-phosphate metabolic process"/>
    <property type="evidence" value="ECO:0007669"/>
    <property type="project" value="TreeGrafter"/>
</dbReference>
<keyword evidence="9" id="KW-0315">Glutamine amidotransferase</keyword>
<dbReference type="GO" id="GO:0005829">
    <property type="term" value="C:cytosol"/>
    <property type="evidence" value="ECO:0007669"/>
    <property type="project" value="TreeGrafter"/>
</dbReference>
<evidence type="ECO:0000256" key="9">
    <source>
        <dbReference type="ARBA" id="ARBA00022962"/>
    </source>
</evidence>
<feature type="active site" description="For Fru-6P isomerization activity" evidence="10">
    <location>
        <position position="620"/>
    </location>
</feature>
<dbReference type="CDD" id="cd00714">
    <property type="entry name" value="GFAT"/>
    <property type="match status" value="1"/>
</dbReference>
<dbReference type="GO" id="GO:0005975">
    <property type="term" value="P:carbohydrate metabolic process"/>
    <property type="evidence" value="ECO:0007669"/>
    <property type="project" value="UniProtKB-UniRule"/>
</dbReference>
<dbReference type="Pfam" id="PF13522">
    <property type="entry name" value="GATase_6"/>
    <property type="match status" value="1"/>
</dbReference>
<dbReference type="SUPFAM" id="SSF56235">
    <property type="entry name" value="N-terminal nucleophile aminohydrolases (Ntn hydrolases)"/>
    <property type="match status" value="1"/>
</dbReference>
<feature type="active site" description="Nucleophile; for GATase activity" evidence="10">
    <location>
        <position position="2"/>
    </location>
</feature>
<keyword evidence="5 10" id="KW-0963">Cytoplasm</keyword>
<dbReference type="PANTHER" id="PTHR10937">
    <property type="entry name" value="GLUCOSAMINE--FRUCTOSE-6-PHOSPHATE AMINOTRANSFERASE, ISOMERIZING"/>
    <property type="match status" value="1"/>
</dbReference>
<dbReference type="InterPro" id="IPR005855">
    <property type="entry name" value="GFAT"/>
</dbReference>
<dbReference type="GO" id="GO:0006487">
    <property type="term" value="P:protein N-linked glycosylation"/>
    <property type="evidence" value="ECO:0007669"/>
    <property type="project" value="TreeGrafter"/>
</dbReference>
<evidence type="ECO:0000313" key="14">
    <source>
        <dbReference type="Proteomes" id="UP000229342"/>
    </source>
</evidence>
<dbReference type="PROSITE" id="PS51464">
    <property type="entry name" value="SIS"/>
    <property type="match status" value="2"/>
</dbReference>
<evidence type="ECO:0000256" key="8">
    <source>
        <dbReference type="ARBA" id="ARBA00022737"/>
    </source>
</evidence>
<evidence type="ECO:0000259" key="11">
    <source>
        <dbReference type="PROSITE" id="PS51278"/>
    </source>
</evidence>
<dbReference type="CDD" id="cd05009">
    <property type="entry name" value="SIS_GlmS_GlmD_2"/>
    <property type="match status" value="1"/>
</dbReference>
<dbReference type="InterPro" id="IPR001347">
    <property type="entry name" value="SIS_dom"/>
</dbReference>
<comment type="catalytic activity">
    <reaction evidence="1 10">
        <text>D-fructose 6-phosphate + L-glutamine = D-glucosamine 6-phosphate + L-glutamate</text>
        <dbReference type="Rhea" id="RHEA:13237"/>
        <dbReference type="ChEBI" id="CHEBI:29985"/>
        <dbReference type="ChEBI" id="CHEBI:58359"/>
        <dbReference type="ChEBI" id="CHEBI:58725"/>
        <dbReference type="ChEBI" id="CHEBI:61527"/>
        <dbReference type="EC" id="2.6.1.16"/>
    </reaction>
</comment>
<accession>A0A2H0KD48</accession>
<comment type="caution">
    <text evidence="13">The sequence shown here is derived from an EMBL/GenBank/DDBJ whole genome shotgun (WGS) entry which is preliminary data.</text>
</comment>
<dbReference type="InterPro" id="IPR035466">
    <property type="entry name" value="GlmS/AgaS_SIS"/>
</dbReference>
<organism evidence="13 14">
    <name type="scientific">Candidatus Taylorbacteria bacterium CG11_big_fil_rev_8_21_14_0_20_46_11</name>
    <dbReference type="NCBI Taxonomy" id="1975025"/>
    <lineage>
        <taxon>Bacteria</taxon>
        <taxon>Candidatus Tayloriibacteriota</taxon>
    </lineage>
</organism>
<keyword evidence="6 10" id="KW-0032">Aminotransferase</keyword>
<dbReference type="InterPro" id="IPR046348">
    <property type="entry name" value="SIS_dom_sf"/>
</dbReference>
<feature type="domain" description="SIS" evidence="12">
    <location>
        <begin position="303"/>
        <end position="442"/>
    </location>
</feature>
<dbReference type="EMBL" id="PCVG01000005">
    <property type="protein sequence ID" value="PIQ69186.1"/>
    <property type="molecule type" value="Genomic_DNA"/>
</dbReference>
<reference evidence="13 14" key="1">
    <citation type="submission" date="2017-09" db="EMBL/GenBank/DDBJ databases">
        <title>Depth-based differentiation of microbial function through sediment-hosted aquifers and enrichment of novel symbionts in the deep terrestrial subsurface.</title>
        <authorList>
            <person name="Probst A.J."/>
            <person name="Ladd B."/>
            <person name="Jarett J.K."/>
            <person name="Geller-Mcgrath D.E."/>
            <person name="Sieber C.M."/>
            <person name="Emerson J.B."/>
            <person name="Anantharaman K."/>
            <person name="Thomas B.C."/>
            <person name="Malmstrom R."/>
            <person name="Stieglmeier M."/>
            <person name="Klingl A."/>
            <person name="Woyke T."/>
            <person name="Ryan C.M."/>
            <person name="Banfield J.F."/>
        </authorList>
    </citation>
    <scope>NUCLEOTIDE SEQUENCE [LARGE SCALE GENOMIC DNA]</scope>
    <source>
        <strain evidence="13">CG11_big_fil_rev_8_21_14_0_20_46_11</strain>
    </source>
</reference>
<dbReference type="PROSITE" id="PS51278">
    <property type="entry name" value="GATASE_TYPE_2"/>
    <property type="match status" value="1"/>
</dbReference>
<evidence type="ECO:0000256" key="7">
    <source>
        <dbReference type="ARBA" id="ARBA00022679"/>
    </source>
</evidence>
<dbReference type="NCBIfam" id="TIGR01135">
    <property type="entry name" value="glmS"/>
    <property type="match status" value="1"/>
</dbReference>
<comment type="function">
    <text evidence="10">Catalyzes the first step in hexosamine metabolism, converting fructose-6P into glucosamine-6P using glutamine as a nitrogen source.</text>
</comment>
<feature type="domain" description="Glutamine amidotransferase type-2" evidence="11">
    <location>
        <begin position="2"/>
        <end position="232"/>
    </location>
</feature>
<dbReference type="SUPFAM" id="SSF53697">
    <property type="entry name" value="SIS domain"/>
    <property type="match status" value="1"/>
</dbReference>
<dbReference type="Proteomes" id="UP000229342">
    <property type="component" value="Unassembled WGS sequence"/>
</dbReference>
<keyword evidence="7 10" id="KW-0808">Transferase</keyword>
<evidence type="ECO:0000313" key="13">
    <source>
        <dbReference type="EMBL" id="PIQ69186.1"/>
    </source>
</evidence>
<evidence type="ECO:0000256" key="2">
    <source>
        <dbReference type="ARBA" id="ARBA00004496"/>
    </source>
</evidence>
<dbReference type="InterPro" id="IPR029055">
    <property type="entry name" value="Ntn_hydrolases_N"/>
</dbReference>
<evidence type="ECO:0000256" key="5">
    <source>
        <dbReference type="ARBA" id="ARBA00022490"/>
    </source>
</evidence>
<dbReference type="FunFam" id="3.60.20.10:FF:000006">
    <property type="entry name" value="Glutamine--fructose-6-phosphate aminotransferase [isomerizing]"/>
    <property type="match status" value="1"/>
</dbReference>
<keyword evidence="8" id="KW-0677">Repeat</keyword>
<dbReference type="FunFam" id="3.40.50.10490:FF:000001">
    <property type="entry name" value="Glutamine--fructose-6-phosphate aminotransferase [isomerizing]"/>
    <property type="match status" value="1"/>
</dbReference>
<dbReference type="CDD" id="cd05008">
    <property type="entry name" value="SIS_GlmS_GlmD_1"/>
    <property type="match status" value="1"/>
</dbReference>
<proteinExistence type="inferred from homology"/>
<dbReference type="InterPro" id="IPR035490">
    <property type="entry name" value="GlmS/FrlB_SIS"/>
</dbReference>
<evidence type="ECO:0000256" key="4">
    <source>
        <dbReference type="ARBA" id="ARBA00016090"/>
    </source>
</evidence>
<feature type="domain" description="SIS" evidence="12">
    <location>
        <begin position="474"/>
        <end position="615"/>
    </location>
</feature>
<dbReference type="InterPro" id="IPR047084">
    <property type="entry name" value="GFAT_N"/>
</dbReference>
<protein>
    <recommendedName>
        <fullName evidence="4 10">Glutamine--fructose-6-phosphate aminotransferase [isomerizing]</fullName>
        <ecNumber evidence="3 10">2.6.1.16</ecNumber>
    </recommendedName>
    <alternativeName>
        <fullName evidence="10">D-fructose-6-phosphate amidotransferase</fullName>
    </alternativeName>
    <alternativeName>
        <fullName evidence="10">GFAT</fullName>
    </alternativeName>
    <alternativeName>
        <fullName evidence="10">Glucosamine-6-phosphate synthase</fullName>
    </alternativeName>
    <alternativeName>
        <fullName evidence="10">Hexosephosphate aminotransferase</fullName>
    </alternativeName>
    <alternativeName>
        <fullName evidence="10">L-glutamine--D-fructose-6-phosphate amidotransferase</fullName>
    </alternativeName>
</protein>
<dbReference type="Gene3D" id="3.60.20.10">
    <property type="entry name" value="Glutamine Phosphoribosylpyrophosphate, subunit 1, domain 1"/>
    <property type="match status" value="1"/>
</dbReference>
<evidence type="ECO:0000256" key="6">
    <source>
        <dbReference type="ARBA" id="ARBA00022576"/>
    </source>
</evidence>
<dbReference type="EC" id="2.6.1.16" evidence="3 10"/>